<organism evidence="1 2">
    <name type="scientific">Porphyromonas cangingivalis</name>
    <dbReference type="NCBI Taxonomy" id="36874"/>
    <lineage>
        <taxon>Bacteria</taxon>
        <taxon>Pseudomonadati</taxon>
        <taxon>Bacteroidota</taxon>
        <taxon>Bacteroidia</taxon>
        <taxon>Bacteroidales</taxon>
        <taxon>Porphyromonadaceae</taxon>
        <taxon>Porphyromonas</taxon>
    </lineage>
</organism>
<sequence length="531" mass="59480">MNKLIVPIIALLAMCQTQQVEAGIPRLVVLLSVDELRSDLLDEIFPLLPEDGLKRLLEEGQVYNNVNNPLLSPNSTASQALLHTGTTALGNGIATRRPFVRASDGKVSAHNSVFHDEQYIGYATSSRLSPKRLSAPTIADKLWQASKGESLIYSLAPNAEEAIIGGGQHADGVFWIDDYNGKWVSSTYYKDGYPPYIYRLNDGENGIYQRLKSTIWSPAYGQLYKLPYLLRKGVNQNFKHSFSQNGEGITKFKQSALINEELSKAVDLIFANTEIGKDEIPDLVSLNLFAGNHADADQDVTPELLDTYYRLDRAVASILKQIEIRSGLSQTLIALVGNGMGRELYTQDDIIGYFHNDRCKALMNVFIMAQYGQGNWIEEVTNDGQIFLNRKLIESQKLDLREVQQKAADFLQDFSGVQYVVTDYELRQHATLESRENALFQSCLNRAIHKERGDVVFDLLPNWAFIRAEHLTDSGLYKQNAIQTTFIVRYPNPKSAKITTPLDIRDVSATICHILRIRPPTSGRLPALGSH</sequence>
<evidence type="ECO:0000313" key="2">
    <source>
        <dbReference type="Proteomes" id="UP000030125"/>
    </source>
</evidence>
<reference evidence="1 2" key="1">
    <citation type="submission" date="2014-08" db="EMBL/GenBank/DDBJ databases">
        <title>Porphyromonas cangingivalis strain:COT-109_OH1386 Genome sequencing.</title>
        <authorList>
            <person name="Wallis C."/>
            <person name="Deusch O."/>
            <person name="O'Flynn C."/>
            <person name="Davis I."/>
            <person name="Jospin G."/>
            <person name="Darling A.E."/>
            <person name="Coil D.A."/>
            <person name="Alexiev A."/>
            <person name="Horsfall A."/>
            <person name="Kirkwood N."/>
            <person name="Harris S."/>
            <person name="Eisen J.A."/>
        </authorList>
    </citation>
    <scope>NUCLEOTIDE SEQUENCE [LARGE SCALE GENOMIC DNA]</scope>
    <source>
        <strain evidence="2">COT-109 OH1386</strain>
    </source>
</reference>
<dbReference type="InterPro" id="IPR017850">
    <property type="entry name" value="Alkaline_phosphatase_core_sf"/>
</dbReference>
<name>A0A0A2ESB9_PORCN</name>
<dbReference type="Proteomes" id="UP000030125">
    <property type="component" value="Unassembled WGS sequence"/>
</dbReference>
<dbReference type="Gene3D" id="3.40.720.10">
    <property type="entry name" value="Alkaline Phosphatase, subunit A"/>
    <property type="match status" value="1"/>
</dbReference>
<dbReference type="STRING" id="36874.HQ34_04335"/>
<gene>
    <name evidence="1" type="ORF">HQ35_03735</name>
</gene>
<dbReference type="PIRSF" id="PIRSF031924">
    <property type="entry name" value="Pi-irrepressible_AP"/>
    <property type="match status" value="1"/>
</dbReference>
<dbReference type="InterPro" id="IPR002591">
    <property type="entry name" value="Phosphodiest/P_Trfase"/>
</dbReference>
<comment type="caution">
    <text evidence="1">The sequence shown here is derived from an EMBL/GenBank/DDBJ whole genome shotgun (WGS) entry which is preliminary data.</text>
</comment>
<accession>A0A0A2ESB9</accession>
<dbReference type="SUPFAM" id="SSF53649">
    <property type="entry name" value="Alkaline phosphatase-like"/>
    <property type="match status" value="1"/>
</dbReference>
<dbReference type="OrthoDB" id="9766127at2"/>
<dbReference type="EMBL" id="JQJD01000023">
    <property type="protein sequence ID" value="KGN81761.1"/>
    <property type="molecule type" value="Genomic_DNA"/>
</dbReference>
<dbReference type="eggNOG" id="COG1524">
    <property type="taxonomic scope" value="Bacteria"/>
</dbReference>
<proteinExistence type="predicted"/>
<dbReference type="RefSeq" id="WP_036851148.1">
    <property type="nucleotide sequence ID" value="NZ_JQJD01000023.1"/>
</dbReference>
<dbReference type="InterPro" id="IPR026263">
    <property type="entry name" value="Alkaline_phosphatase_prok"/>
</dbReference>
<evidence type="ECO:0008006" key="3">
    <source>
        <dbReference type="Google" id="ProtNLM"/>
    </source>
</evidence>
<keyword evidence="2" id="KW-1185">Reference proteome</keyword>
<dbReference type="AlphaFoldDB" id="A0A0A2ESB9"/>
<dbReference type="Gene3D" id="3.30.1360.150">
    <property type="match status" value="1"/>
</dbReference>
<dbReference type="Pfam" id="PF01663">
    <property type="entry name" value="Phosphodiest"/>
    <property type="match status" value="1"/>
</dbReference>
<dbReference type="GO" id="GO:0004035">
    <property type="term" value="F:alkaline phosphatase activity"/>
    <property type="evidence" value="ECO:0007669"/>
    <property type="project" value="InterPro"/>
</dbReference>
<evidence type="ECO:0000313" key="1">
    <source>
        <dbReference type="EMBL" id="KGN81761.1"/>
    </source>
</evidence>
<protein>
    <recommendedName>
        <fullName evidence="3">Type I phosphodiesterase / nucleotide pyrophosphatase</fullName>
    </recommendedName>
</protein>